<feature type="non-terminal residue" evidence="1">
    <location>
        <position position="26"/>
    </location>
</feature>
<dbReference type="Proteomes" id="UP001249851">
    <property type="component" value="Unassembled WGS sequence"/>
</dbReference>
<gene>
    <name evidence="1" type="ORF">P5673_003859</name>
</gene>
<reference evidence="1" key="2">
    <citation type="journal article" date="2023" name="Science">
        <title>Genomic signatures of disease resistance in endangered staghorn corals.</title>
        <authorList>
            <person name="Vollmer S.V."/>
            <person name="Selwyn J.D."/>
            <person name="Despard B.A."/>
            <person name="Roesel C.L."/>
        </authorList>
    </citation>
    <scope>NUCLEOTIDE SEQUENCE</scope>
    <source>
        <strain evidence="1">K2</strain>
    </source>
</reference>
<comment type="caution">
    <text evidence="1">The sequence shown here is derived from an EMBL/GenBank/DDBJ whole genome shotgun (WGS) entry which is preliminary data.</text>
</comment>
<name>A0AAD9VEC4_ACRCE</name>
<organism evidence="1 2">
    <name type="scientific">Acropora cervicornis</name>
    <name type="common">Staghorn coral</name>
    <dbReference type="NCBI Taxonomy" id="6130"/>
    <lineage>
        <taxon>Eukaryota</taxon>
        <taxon>Metazoa</taxon>
        <taxon>Cnidaria</taxon>
        <taxon>Anthozoa</taxon>
        <taxon>Hexacorallia</taxon>
        <taxon>Scleractinia</taxon>
        <taxon>Astrocoeniina</taxon>
        <taxon>Acroporidae</taxon>
        <taxon>Acropora</taxon>
    </lineage>
</organism>
<evidence type="ECO:0000313" key="1">
    <source>
        <dbReference type="EMBL" id="KAK2571279.1"/>
    </source>
</evidence>
<accession>A0AAD9VEC4</accession>
<dbReference type="AlphaFoldDB" id="A0AAD9VEC4"/>
<keyword evidence="2" id="KW-1185">Reference proteome</keyword>
<evidence type="ECO:0000313" key="2">
    <source>
        <dbReference type="Proteomes" id="UP001249851"/>
    </source>
</evidence>
<dbReference type="EMBL" id="JARQWQ010000006">
    <property type="protein sequence ID" value="KAK2571279.1"/>
    <property type="molecule type" value="Genomic_DNA"/>
</dbReference>
<reference evidence="1" key="1">
    <citation type="journal article" date="2023" name="G3 (Bethesda)">
        <title>Whole genome assembly and annotation of the endangered Caribbean coral Acropora cervicornis.</title>
        <authorList>
            <person name="Selwyn J.D."/>
            <person name="Vollmer S.V."/>
        </authorList>
    </citation>
    <scope>NUCLEOTIDE SEQUENCE</scope>
    <source>
        <strain evidence="1">K2</strain>
    </source>
</reference>
<protein>
    <submittedName>
        <fullName evidence="1">Uncharacterized protein</fullName>
    </submittedName>
</protein>
<sequence>MTEGESKTVWKEQRKTNQYYFEESVV</sequence>
<proteinExistence type="predicted"/>